<feature type="compositionally biased region" description="Acidic residues" evidence="2">
    <location>
        <begin position="34"/>
        <end position="49"/>
    </location>
</feature>
<comment type="caution">
    <text evidence="3">The sequence shown here is derived from an EMBL/GenBank/DDBJ whole genome shotgun (WGS) entry which is preliminary data.</text>
</comment>
<proteinExistence type="inferred from homology"/>
<dbReference type="PANTHER" id="PTHR43591:SF108">
    <property type="entry name" value="S-ADENOSYL-L-METHIONINE-DEPENDENT METHYLTRANSFERASE"/>
    <property type="match status" value="1"/>
</dbReference>
<evidence type="ECO:0008006" key="5">
    <source>
        <dbReference type="Google" id="ProtNLM"/>
    </source>
</evidence>
<dbReference type="Gene3D" id="3.40.50.150">
    <property type="entry name" value="Vaccinia Virus protein VP39"/>
    <property type="match status" value="1"/>
</dbReference>
<organism evidence="3 4">
    <name type="scientific">Diatrype stigma</name>
    <dbReference type="NCBI Taxonomy" id="117547"/>
    <lineage>
        <taxon>Eukaryota</taxon>
        <taxon>Fungi</taxon>
        <taxon>Dikarya</taxon>
        <taxon>Ascomycota</taxon>
        <taxon>Pezizomycotina</taxon>
        <taxon>Sordariomycetes</taxon>
        <taxon>Xylariomycetidae</taxon>
        <taxon>Xylariales</taxon>
        <taxon>Diatrypaceae</taxon>
        <taxon>Diatrype</taxon>
    </lineage>
</organism>
<dbReference type="EMBL" id="JAKJXP020000019">
    <property type="protein sequence ID" value="KAK7754608.1"/>
    <property type="molecule type" value="Genomic_DNA"/>
</dbReference>
<feature type="compositionally biased region" description="Basic and acidic residues" evidence="2">
    <location>
        <begin position="50"/>
        <end position="73"/>
    </location>
</feature>
<dbReference type="AlphaFoldDB" id="A0AAN9YPY5"/>
<feature type="region of interest" description="Disordered" evidence="2">
    <location>
        <begin position="34"/>
        <end position="75"/>
    </location>
</feature>
<evidence type="ECO:0000256" key="2">
    <source>
        <dbReference type="SAM" id="MobiDB-lite"/>
    </source>
</evidence>
<feature type="compositionally biased region" description="Polar residues" evidence="2">
    <location>
        <begin position="224"/>
        <end position="239"/>
    </location>
</feature>
<feature type="region of interest" description="Disordered" evidence="2">
    <location>
        <begin position="199"/>
        <end position="240"/>
    </location>
</feature>
<keyword evidence="4" id="KW-1185">Reference proteome</keyword>
<dbReference type="CDD" id="cd02440">
    <property type="entry name" value="AdoMet_MTases"/>
    <property type="match status" value="1"/>
</dbReference>
<reference evidence="3 4" key="1">
    <citation type="submission" date="2024-02" db="EMBL/GenBank/DDBJ databases">
        <title>De novo assembly and annotation of 12 fungi associated with fruit tree decline syndrome in Ontario, Canada.</title>
        <authorList>
            <person name="Sulman M."/>
            <person name="Ellouze W."/>
            <person name="Ilyukhin E."/>
        </authorList>
    </citation>
    <scope>NUCLEOTIDE SEQUENCE [LARGE SCALE GENOMIC DNA]</scope>
    <source>
        <strain evidence="3 4">M11/M66-122</strain>
    </source>
</reference>
<dbReference type="SUPFAM" id="SSF53335">
    <property type="entry name" value="S-adenosyl-L-methionine-dependent methyltransferases"/>
    <property type="match status" value="1"/>
</dbReference>
<accession>A0AAN9YPY5</accession>
<dbReference type="Proteomes" id="UP001320420">
    <property type="component" value="Unassembled WGS sequence"/>
</dbReference>
<dbReference type="Pfam" id="PF13489">
    <property type="entry name" value="Methyltransf_23"/>
    <property type="match status" value="1"/>
</dbReference>
<name>A0AAN9YPY5_9PEZI</name>
<protein>
    <recommendedName>
        <fullName evidence="5">S-adenosyl-L-methionine-dependent methyltransferase</fullName>
    </recommendedName>
</protein>
<gene>
    <name evidence="3" type="ORF">SLS62_003391</name>
</gene>
<feature type="compositionally biased region" description="Basic and acidic residues" evidence="2">
    <location>
        <begin position="204"/>
        <end position="213"/>
    </location>
</feature>
<comment type="similarity">
    <text evidence="1">Belongs to the methyltransferase superfamily. LaeA methyltransferase family.</text>
</comment>
<evidence type="ECO:0000313" key="4">
    <source>
        <dbReference type="Proteomes" id="UP001320420"/>
    </source>
</evidence>
<evidence type="ECO:0000313" key="3">
    <source>
        <dbReference type="EMBL" id="KAK7754608.1"/>
    </source>
</evidence>
<dbReference type="PANTHER" id="PTHR43591">
    <property type="entry name" value="METHYLTRANSFERASE"/>
    <property type="match status" value="1"/>
</dbReference>
<sequence length="301" mass="32996">MTEQAATYDSRHEKLAERLTAELRSRLDLIGVDWVDDDDDDDEDDEEDEDRGKDEPSQLDRKMPLDVEGAKGEKKQKKHVRLLDYAGGTGMMSRAFAPYVTQCVSIDLSENMVAAYNARARNQGISEDEMFAVVGDLVSASDPDPPGLSPPQFRDFDIAVVGGGLHHFADPALAAARLVARLKPGGVLLIWDFMAPRDDDDEDGGRGGDHGEDGSGDNDAGASVAQQWQQAHHTITQHHGFTERGIREIYEKAGAGQNFTLVDLGAGFMFGHGSGHATDKEDREKMRRRVFLSWGEKVGVS</sequence>
<evidence type="ECO:0000256" key="1">
    <source>
        <dbReference type="ARBA" id="ARBA00038158"/>
    </source>
</evidence>
<dbReference type="InterPro" id="IPR029063">
    <property type="entry name" value="SAM-dependent_MTases_sf"/>
</dbReference>